<accession>A0A4V2PTT0</accession>
<dbReference type="PROSITE" id="PS51257">
    <property type="entry name" value="PROKAR_LIPOPROTEIN"/>
    <property type="match status" value="1"/>
</dbReference>
<name>A0A4V2PTT0_9FLAO</name>
<keyword evidence="2" id="KW-1185">Reference proteome</keyword>
<protein>
    <recommendedName>
        <fullName evidence="3">Lipoprotein</fullName>
    </recommendedName>
</protein>
<dbReference type="EMBL" id="SMGI01000002">
    <property type="protein sequence ID" value="TCK67751.1"/>
    <property type="molecule type" value="Genomic_DNA"/>
</dbReference>
<dbReference type="AlphaFoldDB" id="A0A4V2PTT0"/>
<evidence type="ECO:0008006" key="3">
    <source>
        <dbReference type="Google" id="ProtNLM"/>
    </source>
</evidence>
<evidence type="ECO:0000313" key="1">
    <source>
        <dbReference type="EMBL" id="TCK67751.1"/>
    </source>
</evidence>
<dbReference type="RefSeq" id="WP_132704791.1">
    <property type="nucleotide sequence ID" value="NZ_SMGI01000002.1"/>
</dbReference>
<gene>
    <name evidence="1" type="ORF">DFQ05_1532</name>
</gene>
<reference evidence="1 2" key="1">
    <citation type="journal article" date="2015" name="Stand. Genomic Sci.">
        <title>Genomic Encyclopedia of Bacterial and Archaeal Type Strains, Phase III: the genomes of soil and plant-associated and newly described type strains.</title>
        <authorList>
            <person name="Whitman W.B."/>
            <person name="Woyke T."/>
            <person name="Klenk H.P."/>
            <person name="Zhou Y."/>
            <person name="Lilburn T.G."/>
            <person name="Beck B.J."/>
            <person name="De Vos P."/>
            <person name="Vandamme P."/>
            <person name="Eisen J.A."/>
            <person name="Garrity G."/>
            <person name="Hugenholtz P."/>
            <person name="Kyrpides N.C."/>
        </authorList>
    </citation>
    <scope>NUCLEOTIDE SEQUENCE [LARGE SCALE GENOMIC DNA]</scope>
    <source>
        <strain evidence="1 2">CECT 8445</strain>
    </source>
</reference>
<organism evidence="1 2">
    <name type="scientific">Winogradskyella wandonensis</name>
    <dbReference type="NCBI Taxonomy" id="1442586"/>
    <lineage>
        <taxon>Bacteria</taxon>
        <taxon>Pseudomonadati</taxon>
        <taxon>Bacteroidota</taxon>
        <taxon>Flavobacteriia</taxon>
        <taxon>Flavobacteriales</taxon>
        <taxon>Flavobacteriaceae</taxon>
        <taxon>Winogradskyella</taxon>
    </lineage>
</organism>
<dbReference type="Proteomes" id="UP000295714">
    <property type="component" value="Unassembled WGS sequence"/>
</dbReference>
<comment type="caution">
    <text evidence="1">The sequence shown here is derived from an EMBL/GenBank/DDBJ whole genome shotgun (WGS) entry which is preliminary data.</text>
</comment>
<evidence type="ECO:0000313" key="2">
    <source>
        <dbReference type="Proteomes" id="UP000295714"/>
    </source>
</evidence>
<sequence>MKKILLLFVLVSLFSCDIGGDDDLPNIDFQLMPIDSVEVPSEFTFGQVHQITVNYTQPNGCHEFNRFLVDPIGNTRIVAVVDTVYLDANCTEAIEEVSVSFNFNVLSLETYTFQFYQGKDENGEDQYLIIDVPVVE</sequence>
<proteinExistence type="predicted"/>
<dbReference type="OrthoDB" id="893802at2"/>